<comment type="caution">
    <text evidence="11">The sequence shown here is derived from an EMBL/GenBank/DDBJ whole genome shotgun (WGS) entry which is preliminary data.</text>
</comment>
<evidence type="ECO:0000256" key="8">
    <source>
        <dbReference type="ARBA" id="ARBA00023034"/>
    </source>
</evidence>
<evidence type="ECO:0000256" key="6">
    <source>
        <dbReference type="ARBA" id="ARBA00022968"/>
    </source>
</evidence>
<evidence type="ECO:0008006" key="13">
    <source>
        <dbReference type="Google" id="ProtNLM"/>
    </source>
</evidence>
<dbReference type="PANTHER" id="PTHR31646:SF1">
    <property type="entry name" value="ALPHA-1,2-MANNOSYLTRANSFERASE MNN2"/>
    <property type="match status" value="1"/>
</dbReference>
<evidence type="ECO:0000256" key="2">
    <source>
        <dbReference type="ARBA" id="ARBA00004922"/>
    </source>
</evidence>
<evidence type="ECO:0000256" key="7">
    <source>
        <dbReference type="ARBA" id="ARBA00022989"/>
    </source>
</evidence>
<protein>
    <recommendedName>
        <fullName evidence="13">Alpha-1,2-mannosyltransferase</fullName>
    </recommendedName>
</protein>
<proteinExistence type="inferred from homology"/>
<evidence type="ECO:0000256" key="1">
    <source>
        <dbReference type="ARBA" id="ARBA00004323"/>
    </source>
</evidence>
<evidence type="ECO:0000313" key="12">
    <source>
        <dbReference type="Proteomes" id="UP000322873"/>
    </source>
</evidence>
<dbReference type="PANTHER" id="PTHR31646">
    <property type="entry name" value="ALPHA-1,2-MANNOSYLTRANSFERASE MNN2"/>
    <property type="match status" value="1"/>
</dbReference>
<dbReference type="GO" id="GO:0000139">
    <property type="term" value="C:Golgi membrane"/>
    <property type="evidence" value="ECO:0007669"/>
    <property type="project" value="UniProtKB-SubCell"/>
</dbReference>
<dbReference type="GO" id="GO:0046354">
    <property type="term" value="P:mannan biosynthetic process"/>
    <property type="evidence" value="ECO:0007669"/>
    <property type="project" value="TreeGrafter"/>
</dbReference>
<accession>A0A5M9JAC0</accession>
<dbReference type="InterPro" id="IPR022751">
    <property type="entry name" value="Alpha_mannosyltransferase"/>
</dbReference>
<keyword evidence="7 10" id="KW-1133">Transmembrane helix</keyword>
<dbReference type="Pfam" id="PF11051">
    <property type="entry name" value="Mannosyl_trans3"/>
    <property type="match status" value="1"/>
</dbReference>
<keyword evidence="8" id="KW-0333">Golgi apparatus</keyword>
<keyword evidence="5 10" id="KW-0812">Transmembrane</keyword>
<reference evidence="11 12" key="1">
    <citation type="submission" date="2019-06" db="EMBL/GenBank/DDBJ databases">
        <title>Genome Sequence of the Brown Rot Fungal Pathogen Monilinia fructicola.</title>
        <authorList>
            <person name="De Miccolis Angelini R.M."/>
            <person name="Landi L."/>
            <person name="Abate D."/>
            <person name="Pollastro S."/>
            <person name="Romanazzi G."/>
            <person name="Faretra F."/>
        </authorList>
    </citation>
    <scope>NUCLEOTIDE SEQUENCE [LARGE SCALE GENOMIC DNA]</scope>
    <source>
        <strain evidence="11 12">Mfrc123</strain>
    </source>
</reference>
<gene>
    <name evidence="11" type="ORF">EYC84_010583</name>
</gene>
<organism evidence="11 12">
    <name type="scientific">Monilinia fructicola</name>
    <name type="common">Brown rot fungus</name>
    <name type="synonym">Ciboria fructicola</name>
    <dbReference type="NCBI Taxonomy" id="38448"/>
    <lineage>
        <taxon>Eukaryota</taxon>
        <taxon>Fungi</taxon>
        <taxon>Dikarya</taxon>
        <taxon>Ascomycota</taxon>
        <taxon>Pezizomycotina</taxon>
        <taxon>Leotiomycetes</taxon>
        <taxon>Helotiales</taxon>
        <taxon>Sclerotiniaceae</taxon>
        <taxon>Monilinia</taxon>
    </lineage>
</organism>
<name>A0A5M9JAC0_MONFR</name>
<dbReference type="Proteomes" id="UP000322873">
    <property type="component" value="Unassembled WGS sequence"/>
</dbReference>
<sequence>MLFNPPRNSPRLMFAVLLTILSLCFVFQWQKDLSYSISRRLYSEIGEIRDPKARFLSFLPRLVQHQPSNGSLKLPEGYLLVRIEEINEESERIDHLTLSDDDFNKSSTAHSEVVKLLPEYDDLITYQKGSRGIITVGGGPYTPALLVSIRMLRRTNCTLPIEVFVPDPSDYDPYSCDIVLRSLNAKCIILPQFENTTIARYQYKSVALLFTTFEDTLFLDADNFPVVDPTSWFDSQAYKTTGMITWPDFWANTASPIYYRLINQTIPSVKSQHASTEAGSILISRSKHNRTLLLAFYYNLFGPGFYYELLAQNGIGGEGDKETWVAAANALGASYYQVRERNHALLTLEGSKEEELDQIISMVQYDFVKDWELSMTSVTKEGSMELEVPLIPTSRNRQDAQIVFLHCNRVKMNPSEVLARLDDFHGRQRMWGSRGKTVERFGRDIEAEVWEEVIEVACRYGETLVGVDDKERVCEDLRRFWWHVLMEEELEDRILSSKKGDSGEKVDIWHPRIGHEDGVRRSG</sequence>
<dbReference type="EMBL" id="VICG01000014">
    <property type="protein sequence ID" value="KAA8564812.1"/>
    <property type="molecule type" value="Genomic_DNA"/>
</dbReference>
<comment type="similarity">
    <text evidence="3">Belongs to the MNN1/MNT family.</text>
</comment>
<keyword evidence="9 10" id="KW-0472">Membrane</keyword>
<dbReference type="AlphaFoldDB" id="A0A5M9JAC0"/>
<evidence type="ECO:0000313" key="11">
    <source>
        <dbReference type="EMBL" id="KAA8564812.1"/>
    </source>
</evidence>
<evidence type="ECO:0000256" key="4">
    <source>
        <dbReference type="ARBA" id="ARBA00022679"/>
    </source>
</evidence>
<feature type="transmembrane region" description="Helical" evidence="10">
    <location>
        <begin position="12"/>
        <end position="29"/>
    </location>
</feature>
<dbReference type="InterPro" id="IPR029044">
    <property type="entry name" value="Nucleotide-diphossugar_trans"/>
</dbReference>
<evidence type="ECO:0000256" key="3">
    <source>
        <dbReference type="ARBA" id="ARBA00009105"/>
    </source>
</evidence>
<evidence type="ECO:0000256" key="10">
    <source>
        <dbReference type="SAM" id="Phobius"/>
    </source>
</evidence>
<keyword evidence="12" id="KW-1185">Reference proteome</keyword>
<keyword evidence="4" id="KW-0808">Transferase</keyword>
<dbReference type="VEuPathDB" id="FungiDB:MFRU_008g03490"/>
<comment type="pathway">
    <text evidence="2">Protein modification; protein glycosylation.</text>
</comment>
<evidence type="ECO:0000256" key="9">
    <source>
        <dbReference type="ARBA" id="ARBA00023136"/>
    </source>
</evidence>
<evidence type="ECO:0000256" key="5">
    <source>
        <dbReference type="ARBA" id="ARBA00022692"/>
    </source>
</evidence>
<dbReference type="GO" id="GO:0000026">
    <property type="term" value="F:alpha-1,2-mannosyltransferase activity"/>
    <property type="evidence" value="ECO:0007669"/>
    <property type="project" value="TreeGrafter"/>
</dbReference>
<dbReference type="SUPFAM" id="SSF53448">
    <property type="entry name" value="Nucleotide-diphospho-sugar transferases"/>
    <property type="match status" value="1"/>
</dbReference>
<comment type="subcellular location">
    <subcellularLocation>
        <location evidence="1">Golgi apparatus membrane</location>
        <topology evidence="1">Single-pass type II membrane protein</topology>
    </subcellularLocation>
</comment>
<keyword evidence="6" id="KW-0735">Signal-anchor</keyword>